<dbReference type="PANTHER" id="PTHR46285">
    <property type="entry name" value="PROTEINASE INHIBITOR I4, SERPIN (DUF716)-RELATED"/>
    <property type="match status" value="1"/>
</dbReference>
<dbReference type="AlphaFoldDB" id="A0A4U6VU14"/>
<feature type="transmembrane region" description="Helical" evidence="6">
    <location>
        <begin position="173"/>
        <end position="192"/>
    </location>
</feature>
<evidence type="ECO:0000256" key="5">
    <source>
        <dbReference type="ARBA" id="ARBA00023136"/>
    </source>
</evidence>
<evidence type="ECO:0000256" key="2">
    <source>
        <dbReference type="ARBA" id="ARBA00006948"/>
    </source>
</evidence>
<keyword evidence="4 6" id="KW-1133">Transmembrane helix</keyword>
<comment type="similarity">
    <text evidence="2">Belongs to the TMEM45 family.</text>
</comment>
<dbReference type="GO" id="GO:0016020">
    <property type="term" value="C:membrane"/>
    <property type="evidence" value="ECO:0007669"/>
    <property type="project" value="UniProtKB-SubCell"/>
</dbReference>
<protein>
    <submittedName>
        <fullName evidence="7">Uncharacterized protein</fullName>
    </submittedName>
</protein>
<feature type="transmembrane region" description="Helical" evidence="6">
    <location>
        <begin position="119"/>
        <end position="140"/>
    </location>
</feature>
<keyword evidence="3 6" id="KW-0812">Transmembrane</keyword>
<dbReference type="Gramene" id="TKW33421">
    <property type="protein sequence ID" value="TKW33421"/>
    <property type="gene ID" value="SEVIR_2G234400v2"/>
</dbReference>
<evidence type="ECO:0000256" key="1">
    <source>
        <dbReference type="ARBA" id="ARBA00004141"/>
    </source>
</evidence>
<proteinExistence type="inferred from homology"/>
<name>A0A4U6VU14_SETVI</name>
<evidence type="ECO:0000256" key="4">
    <source>
        <dbReference type="ARBA" id="ARBA00022989"/>
    </source>
</evidence>
<organism evidence="7 8">
    <name type="scientific">Setaria viridis</name>
    <name type="common">Green bristlegrass</name>
    <name type="synonym">Setaria italica subsp. viridis</name>
    <dbReference type="NCBI Taxonomy" id="4556"/>
    <lineage>
        <taxon>Eukaryota</taxon>
        <taxon>Viridiplantae</taxon>
        <taxon>Streptophyta</taxon>
        <taxon>Embryophyta</taxon>
        <taxon>Tracheophyta</taxon>
        <taxon>Spermatophyta</taxon>
        <taxon>Magnoliopsida</taxon>
        <taxon>Liliopsida</taxon>
        <taxon>Poales</taxon>
        <taxon>Poaceae</taxon>
        <taxon>PACMAD clade</taxon>
        <taxon>Panicoideae</taxon>
        <taxon>Panicodae</taxon>
        <taxon>Paniceae</taxon>
        <taxon>Cenchrinae</taxon>
        <taxon>Setaria</taxon>
    </lineage>
</organism>
<accession>A0A4U6VU14</accession>
<gene>
    <name evidence="7" type="ORF">SEVIR_2G234400v2</name>
</gene>
<dbReference type="InterPro" id="IPR006904">
    <property type="entry name" value="DUF716"/>
</dbReference>
<dbReference type="EMBL" id="CM016553">
    <property type="protein sequence ID" value="TKW33421.1"/>
    <property type="molecule type" value="Genomic_DNA"/>
</dbReference>
<evidence type="ECO:0000313" key="7">
    <source>
        <dbReference type="EMBL" id="TKW33421.1"/>
    </source>
</evidence>
<feature type="transmembrane region" description="Helical" evidence="6">
    <location>
        <begin position="88"/>
        <end position="107"/>
    </location>
</feature>
<comment type="subcellular location">
    <subcellularLocation>
        <location evidence="1">Membrane</location>
        <topology evidence="1">Multi-pass membrane protein</topology>
    </subcellularLocation>
</comment>
<evidence type="ECO:0000256" key="6">
    <source>
        <dbReference type="SAM" id="Phobius"/>
    </source>
</evidence>
<sequence>MWKICHAKSTPRVRYLELIVIIAASIFEADTQLFVGHRTFLPFDADGSIPSRRLPNHEHAVFFAAFVELLVFHFHSTDHAGVEGQFHLFVEVMAAVGLATALLGVGFPRSFAVSLVRSAGIAFQGLRLVVIGVMWIPSLVPKGCSLVREHHRDAVRCENDDSLHRAKALVNLQFGWCMSLVALFVVALYLYVCKRYPSDEDDDGLKMHKCGPACSGDDVHELMPLEVEV</sequence>
<dbReference type="Pfam" id="PF04819">
    <property type="entry name" value="DUF716"/>
    <property type="match status" value="1"/>
</dbReference>
<keyword evidence="5 6" id="KW-0472">Membrane</keyword>
<dbReference type="OMA" id="ICHAKST"/>
<evidence type="ECO:0000256" key="3">
    <source>
        <dbReference type="ARBA" id="ARBA00022692"/>
    </source>
</evidence>
<keyword evidence="8" id="KW-1185">Reference proteome</keyword>
<dbReference type="PANTHER" id="PTHR46285:SF1">
    <property type="entry name" value="OS09G0444800 PROTEIN"/>
    <property type="match status" value="1"/>
</dbReference>
<dbReference type="Proteomes" id="UP000298652">
    <property type="component" value="Chromosome 2"/>
</dbReference>
<evidence type="ECO:0000313" key="8">
    <source>
        <dbReference type="Proteomes" id="UP000298652"/>
    </source>
</evidence>
<reference evidence="7" key="1">
    <citation type="submission" date="2019-03" db="EMBL/GenBank/DDBJ databases">
        <title>WGS assembly of Setaria viridis.</title>
        <authorList>
            <person name="Huang P."/>
            <person name="Jenkins J."/>
            <person name="Grimwood J."/>
            <person name="Barry K."/>
            <person name="Healey A."/>
            <person name="Mamidi S."/>
            <person name="Sreedasyam A."/>
            <person name="Shu S."/>
            <person name="Feldman M."/>
            <person name="Wu J."/>
            <person name="Yu Y."/>
            <person name="Chen C."/>
            <person name="Johnson J."/>
            <person name="Rokhsar D."/>
            <person name="Baxter I."/>
            <person name="Schmutz J."/>
            <person name="Brutnell T."/>
            <person name="Kellogg E."/>
        </authorList>
    </citation>
    <scope>NUCLEOTIDE SEQUENCE [LARGE SCALE GENOMIC DNA]</scope>
</reference>